<accession>A3V1R9</accession>
<feature type="transmembrane region" description="Helical" evidence="1">
    <location>
        <begin position="108"/>
        <end position="129"/>
    </location>
</feature>
<gene>
    <name evidence="2" type="ORF">SKA53_10454</name>
</gene>
<organism evidence="2 3">
    <name type="scientific">Yoonia vestfoldensis SKA53</name>
    <dbReference type="NCBI Taxonomy" id="314232"/>
    <lineage>
        <taxon>Bacteria</taxon>
        <taxon>Pseudomonadati</taxon>
        <taxon>Pseudomonadota</taxon>
        <taxon>Alphaproteobacteria</taxon>
        <taxon>Rhodobacterales</taxon>
        <taxon>Paracoccaceae</taxon>
        <taxon>Yoonia</taxon>
    </lineage>
</organism>
<dbReference type="HOGENOM" id="CLU_136788_0_0_5"/>
<dbReference type="STRING" id="314232.SKA53_10454"/>
<dbReference type="Pfam" id="PF02325">
    <property type="entry name" value="CCB3_YggT"/>
    <property type="match status" value="1"/>
</dbReference>
<protein>
    <submittedName>
        <fullName evidence="2">YGGT family protein</fullName>
    </submittedName>
</protein>
<sequence length="132" mass="14983">MIPPDVNVNFDLGATLGLSDKAEPLRSVRQFQKGDLFMLTIIQALLVIIGVVRFFVIAHFIMSWLIRFEVLNVRQQFVGQVWYTLERVLDPIYGPVRRMMPNMGGIDLAPVIVLVGLEILRIFLINNIGAFV</sequence>
<dbReference type="Proteomes" id="UP000004507">
    <property type="component" value="Unassembled WGS sequence"/>
</dbReference>
<name>A3V1R9_9RHOB</name>
<dbReference type="GO" id="GO:0016020">
    <property type="term" value="C:membrane"/>
    <property type="evidence" value="ECO:0007669"/>
    <property type="project" value="InterPro"/>
</dbReference>
<dbReference type="EMBL" id="AAMS01000001">
    <property type="protein sequence ID" value="EAQ08139.1"/>
    <property type="molecule type" value="Genomic_DNA"/>
</dbReference>
<dbReference type="InterPro" id="IPR003425">
    <property type="entry name" value="CCB3/YggT"/>
</dbReference>
<comment type="caution">
    <text evidence="2">The sequence shown here is derived from an EMBL/GenBank/DDBJ whole genome shotgun (WGS) entry which is preliminary data.</text>
</comment>
<evidence type="ECO:0000256" key="1">
    <source>
        <dbReference type="SAM" id="Phobius"/>
    </source>
</evidence>
<feature type="transmembrane region" description="Helical" evidence="1">
    <location>
        <begin position="36"/>
        <end position="62"/>
    </location>
</feature>
<evidence type="ECO:0000313" key="3">
    <source>
        <dbReference type="Proteomes" id="UP000004507"/>
    </source>
</evidence>
<dbReference type="eggNOG" id="COG0762">
    <property type="taxonomic scope" value="Bacteria"/>
</dbReference>
<keyword evidence="1" id="KW-1133">Transmembrane helix</keyword>
<keyword evidence="1" id="KW-0812">Transmembrane</keyword>
<proteinExistence type="predicted"/>
<keyword evidence="1" id="KW-0472">Membrane</keyword>
<keyword evidence="3" id="KW-1185">Reference proteome</keyword>
<reference evidence="2 3" key="1">
    <citation type="submission" date="2006-01" db="EMBL/GenBank/DDBJ databases">
        <authorList>
            <person name="Hagstrom A."/>
            <person name="Ferriera S."/>
            <person name="Johnson J."/>
            <person name="Kravitz S."/>
            <person name="Halpern A."/>
            <person name="Remington K."/>
            <person name="Beeson K."/>
            <person name="Tran B."/>
            <person name="Rogers Y.-H."/>
            <person name="Friedman R."/>
            <person name="Venter J.C."/>
        </authorList>
    </citation>
    <scope>NUCLEOTIDE SEQUENCE [LARGE SCALE GENOMIC DNA]</scope>
    <source>
        <strain evidence="2 3">SKA53</strain>
    </source>
</reference>
<evidence type="ECO:0000313" key="2">
    <source>
        <dbReference type="EMBL" id="EAQ08139.1"/>
    </source>
</evidence>
<dbReference type="AlphaFoldDB" id="A3V1R9"/>